<sequence>MPLDDRARGLLETLEMLGTKPVNEMSVEEARARKVPVVGSNEVIAFSGNLELAGRNGLIPTRIYVPDLPDQHDLPIVAYIHGGGWVLGELDNYDQLCSALAARSECIVLSIGYRLAPEHPYPAGLHDCLDVVERLLEHPLESADDAAVAWSSSPENVVVMGDSAGGNLAAVTAQILAEQSEFSLRGQVLIYPITDSTFQQESYVSNGEGYMLTTAMMHWFWDHYCPNLADRESSTTAPMRFERPEILPPTFSLTCEYDPLRDEGNEYARFLENAGVPVDHVEVPGMLHGFVRYLNTFPQADEQLTEMASWIRQHVGVAAVGQRPS</sequence>
<evidence type="ECO:0000259" key="2">
    <source>
        <dbReference type="Pfam" id="PF07859"/>
    </source>
</evidence>
<evidence type="ECO:0000256" key="1">
    <source>
        <dbReference type="ARBA" id="ARBA00022801"/>
    </source>
</evidence>
<proteinExistence type="predicted"/>
<dbReference type="eggNOG" id="COG0657">
    <property type="taxonomic scope" value="Bacteria"/>
</dbReference>
<keyword evidence="4" id="KW-1185">Reference proteome</keyword>
<dbReference type="InterPro" id="IPR029058">
    <property type="entry name" value="AB_hydrolase_fold"/>
</dbReference>
<reference evidence="4" key="1">
    <citation type="submission" date="2011-02" db="EMBL/GenBank/DDBJ databases">
        <title>The complete genome of Planctomyces brasiliensis DSM 5305.</title>
        <authorList>
            <person name="Lucas S."/>
            <person name="Copeland A."/>
            <person name="Lapidus A."/>
            <person name="Bruce D."/>
            <person name="Goodwin L."/>
            <person name="Pitluck S."/>
            <person name="Kyrpides N."/>
            <person name="Mavromatis K."/>
            <person name="Pagani I."/>
            <person name="Ivanova N."/>
            <person name="Ovchinnikova G."/>
            <person name="Lu M."/>
            <person name="Detter J.C."/>
            <person name="Han C."/>
            <person name="Land M."/>
            <person name="Hauser L."/>
            <person name="Markowitz V."/>
            <person name="Cheng J.-F."/>
            <person name="Hugenholtz P."/>
            <person name="Woyke T."/>
            <person name="Wu D."/>
            <person name="Tindall B."/>
            <person name="Pomrenke H.G."/>
            <person name="Brambilla E."/>
            <person name="Klenk H.-P."/>
            <person name="Eisen J.A."/>
        </authorList>
    </citation>
    <scope>NUCLEOTIDE SEQUENCE [LARGE SCALE GENOMIC DNA]</scope>
    <source>
        <strain evidence="4">ATCC 49424 / DSM 5305 / JCM 21570 / NBRC 103401 / IFAM 1448</strain>
    </source>
</reference>
<dbReference type="Proteomes" id="UP000006860">
    <property type="component" value="Chromosome"/>
</dbReference>
<dbReference type="InterPro" id="IPR013094">
    <property type="entry name" value="AB_hydrolase_3"/>
</dbReference>
<dbReference type="EMBL" id="CP002546">
    <property type="protein sequence ID" value="ADY59437.1"/>
    <property type="molecule type" value="Genomic_DNA"/>
</dbReference>
<dbReference type="InterPro" id="IPR050300">
    <property type="entry name" value="GDXG_lipolytic_enzyme"/>
</dbReference>
<dbReference type="RefSeq" id="WP_013628164.1">
    <property type="nucleotide sequence ID" value="NC_015174.1"/>
</dbReference>
<dbReference type="GO" id="GO:0016787">
    <property type="term" value="F:hydrolase activity"/>
    <property type="evidence" value="ECO:0007669"/>
    <property type="project" value="UniProtKB-KW"/>
</dbReference>
<dbReference type="STRING" id="756272.Plabr_1827"/>
<dbReference type="HOGENOM" id="CLU_012494_6_4_0"/>
<evidence type="ECO:0000313" key="3">
    <source>
        <dbReference type="EMBL" id="ADY59437.1"/>
    </source>
</evidence>
<dbReference type="AlphaFoldDB" id="F0SG95"/>
<dbReference type="Pfam" id="PF07859">
    <property type="entry name" value="Abhydrolase_3"/>
    <property type="match status" value="1"/>
</dbReference>
<gene>
    <name evidence="3" type="ordered locus">Plabr_1827</name>
</gene>
<feature type="domain" description="Alpha/beta hydrolase fold-3" evidence="2">
    <location>
        <begin position="78"/>
        <end position="291"/>
    </location>
</feature>
<organism evidence="3 4">
    <name type="scientific">Rubinisphaera brasiliensis (strain ATCC 49424 / DSM 5305 / JCM 21570 / IAM 15109 / NBRC 103401 / IFAM 1448)</name>
    <name type="common">Planctomyces brasiliensis</name>
    <dbReference type="NCBI Taxonomy" id="756272"/>
    <lineage>
        <taxon>Bacteria</taxon>
        <taxon>Pseudomonadati</taxon>
        <taxon>Planctomycetota</taxon>
        <taxon>Planctomycetia</taxon>
        <taxon>Planctomycetales</taxon>
        <taxon>Planctomycetaceae</taxon>
        <taxon>Rubinisphaera</taxon>
    </lineage>
</organism>
<name>F0SG95_RUBBR</name>
<dbReference type="SUPFAM" id="SSF53474">
    <property type="entry name" value="alpha/beta-Hydrolases"/>
    <property type="match status" value="1"/>
</dbReference>
<keyword evidence="1" id="KW-0378">Hydrolase</keyword>
<dbReference type="OrthoDB" id="9815425at2"/>
<accession>F0SG95</accession>
<dbReference type="PANTHER" id="PTHR48081:SF8">
    <property type="entry name" value="ALPHA_BETA HYDROLASE FOLD-3 DOMAIN-CONTAINING PROTEIN-RELATED"/>
    <property type="match status" value="1"/>
</dbReference>
<dbReference type="PANTHER" id="PTHR48081">
    <property type="entry name" value="AB HYDROLASE SUPERFAMILY PROTEIN C4A8.06C"/>
    <property type="match status" value="1"/>
</dbReference>
<protein>
    <submittedName>
        <fullName evidence="3">Lipase</fullName>
    </submittedName>
</protein>
<dbReference type="Gene3D" id="3.40.50.1820">
    <property type="entry name" value="alpha/beta hydrolase"/>
    <property type="match status" value="1"/>
</dbReference>
<evidence type="ECO:0000313" key="4">
    <source>
        <dbReference type="Proteomes" id="UP000006860"/>
    </source>
</evidence>
<dbReference type="KEGG" id="pbs:Plabr_1827"/>